<dbReference type="AlphaFoldDB" id="A0AB37QH17"/>
<accession>A0AB37QH17</accession>
<comment type="caution">
    <text evidence="1">The sequence shown here is derived from an EMBL/GenBank/DDBJ whole genome shotgun (WGS) entry which is preliminary data.</text>
</comment>
<name>A0AB37QH17_PSECA</name>
<dbReference type="Proteomes" id="UP000269335">
    <property type="component" value="Unassembled WGS sequence"/>
</dbReference>
<protein>
    <submittedName>
        <fullName evidence="1">Uncharacterized protein</fullName>
    </submittedName>
</protein>
<evidence type="ECO:0000313" key="2">
    <source>
        <dbReference type="Proteomes" id="UP000269335"/>
    </source>
</evidence>
<organism evidence="1 2">
    <name type="scientific">Pseudomonas cannabina</name>
    <dbReference type="NCBI Taxonomy" id="86840"/>
    <lineage>
        <taxon>Bacteria</taxon>
        <taxon>Pseudomonadati</taxon>
        <taxon>Pseudomonadota</taxon>
        <taxon>Gammaproteobacteria</taxon>
        <taxon>Pseudomonadales</taxon>
        <taxon>Pseudomonadaceae</taxon>
        <taxon>Pseudomonas</taxon>
    </lineage>
</organism>
<sequence length="60" mass="6476">MQTTGQVECKRLFKWSAISQTANPQSMRSNAVQSTDPIMKKSADVTAALGSDALRCMPTS</sequence>
<proteinExistence type="predicted"/>
<gene>
    <name evidence="1" type="ORF">ALQ53_200055</name>
</gene>
<dbReference type="EMBL" id="RBPH01000058">
    <property type="protein sequence ID" value="RMN83868.1"/>
    <property type="molecule type" value="Genomic_DNA"/>
</dbReference>
<reference evidence="1 2" key="1">
    <citation type="submission" date="2018-08" db="EMBL/GenBank/DDBJ databases">
        <title>Recombination of ecologically and evolutionarily significant loci maintains genetic cohesion in the Pseudomonas syringae species complex.</title>
        <authorList>
            <person name="Dillon M."/>
            <person name="Thakur S."/>
            <person name="Almeida R.N.D."/>
            <person name="Weir B.S."/>
            <person name="Guttman D.S."/>
        </authorList>
    </citation>
    <scope>NUCLEOTIDE SEQUENCE [LARGE SCALE GENOMIC DNA]</scope>
    <source>
        <strain evidence="1 2">ICMP 15201</strain>
    </source>
</reference>
<evidence type="ECO:0000313" key="1">
    <source>
        <dbReference type="EMBL" id="RMN83868.1"/>
    </source>
</evidence>